<feature type="chain" id="PRO_5022156474" evidence="1">
    <location>
        <begin position="21"/>
        <end position="729"/>
    </location>
</feature>
<dbReference type="PROSITE" id="PS50234">
    <property type="entry name" value="VWFA"/>
    <property type="match status" value="1"/>
</dbReference>
<dbReference type="InterPro" id="IPR016024">
    <property type="entry name" value="ARM-type_fold"/>
</dbReference>
<dbReference type="RefSeq" id="WP_145191334.1">
    <property type="nucleotide sequence ID" value="NZ_CP036290.1"/>
</dbReference>
<feature type="signal peptide" evidence="1">
    <location>
        <begin position="1"/>
        <end position="20"/>
    </location>
</feature>
<dbReference type="InterPro" id="IPR011989">
    <property type="entry name" value="ARM-like"/>
</dbReference>
<feature type="domain" description="VWFA" evidence="2">
    <location>
        <begin position="562"/>
        <end position="729"/>
    </location>
</feature>
<dbReference type="SMART" id="SM00567">
    <property type="entry name" value="EZ_HEAT"/>
    <property type="match status" value="3"/>
</dbReference>
<sequence length="729" mass="81249" precursor="true">MRRPFAALVLLALLAALVPAFVGSAVSQEAKDVKDMTTEELVAELKTQKELADRALFTQLVKSREPAAALALIEVYDVMGSPAGRLRVIESLPPFTDIADVNAKVLDKLTDIATKDKRRLLRIEAVAALAKSEQGGRKRLEAIVDSPAEDQIRIEAMRLHVEKASAADTTWYRKLWKPDEEEDGKKKKAKKDEEKKEPRRLIDLRRLAFQGLIKHLSTDELVEALSEEGGPNLRLAFEELTTRKAQEAEDRADQIFSMLEADPLARLAAAELLLALREDDFLRDVEKVGSNRQSSPALRRGLAEMLRDNADEKTLAKAAKNITKGKAEEKIFYALACARVEDDKVSKSYRKLLGDKELEVRTTAMRICAERGDDEAVEDLLEIVEDAEDADDPNELGIALSAISTIRDGNVEWGKQVRQYTTSPAGPLRIAALHEIAKRKDAEALPMIEKALGHEDWATRLAAIEACVEMRNEATIPMLIERLPKEEGRIETAVAEALFALTGAPYQKRAKAWESWWREEGAGFKCITPAELRSLERERAAQRLELTTSTSEFFGIEIESHRIAFVVDVSGSMEEKVKGQYVGEEGEMRIEVAKTELINFLDAMDAGALFNIIPFSDRARPIREEMVVNEPEALEEMKEEVRDLVASGGTNIYDGLRTAFADPEIDTIVVLSDGEPTEGEVLEINAIRQLAKRWNEHRGVVIHTVQIGATFELLRWLAEDSGGETVLIP</sequence>
<evidence type="ECO:0000313" key="4">
    <source>
        <dbReference type="Proteomes" id="UP000319342"/>
    </source>
</evidence>
<proteinExistence type="predicted"/>
<name>A0A518D4C0_9BACT</name>
<dbReference type="Proteomes" id="UP000319342">
    <property type="component" value="Chromosome"/>
</dbReference>
<dbReference type="SUPFAM" id="SSF48371">
    <property type="entry name" value="ARM repeat"/>
    <property type="match status" value="1"/>
</dbReference>
<dbReference type="PANTHER" id="PTHR45737">
    <property type="entry name" value="VON WILLEBRAND FACTOR A DOMAIN-CONTAINING PROTEIN 5A"/>
    <property type="match status" value="1"/>
</dbReference>
<dbReference type="Pfam" id="PF13768">
    <property type="entry name" value="VWA_3"/>
    <property type="match status" value="1"/>
</dbReference>
<evidence type="ECO:0000259" key="2">
    <source>
        <dbReference type="PROSITE" id="PS50234"/>
    </source>
</evidence>
<dbReference type="EMBL" id="CP036290">
    <property type="protein sequence ID" value="QDU86320.1"/>
    <property type="molecule type" value="Genomic_DNA"/>
</dbReference>
<gene>
    <name evidence="3" type="ORF">Pla163_34710</name>
</gene>
<evidence type="ECO:0000313" key="3">
    <source>
        <dbReference type="EMBL" id="QDU86320.1"/>
    </source>
</evidence>
<dbReference type="InterPro" id="IPR004155">
    <property type="entry name" value="PBS_lyase_HEAT"/>
</dbReference>
<keyword evidence="4" id="KW-1185">Reference proteome</keyword>
<dbReference type="InterPro" id="IPR002035">
    <property type="entry name" value="VWF_A"/>
</dbReference>
<evidence type="ECO:0000256" key="1">
    <source>
        <dbReference type="SAM" id="SignalP"/>
    </source>
</evidence>
<dbReference type="Pfam" id="PF13646">
    <property type="entry name" value="HEAT_2"/>
    <property type="match status" value="1"/>
</dbReference>
<dbReference type="SMART" id="SM00327">
    <property type="entry name" value="VWA"/>
    <property type="match status" value="1"/>
</dbReference>
<accession>A0A518D4C0</accession>
<dbReference type="Gene3D" id="1.25.10.10">
    <property type="entry name" value="Leucine-rich Repeat Variant"/>
    <property type="match status" value="1"/>
</dbReference>
<dbReference type="AlphaFoldDB" id="A0A518D4C0"/>
<keyword evidence="1" id="KW-0732">Signal</keyword>
<dbReference type="InterPro" id="IPR036465">
    <property type="entry name" value="vWFA_dom_sf"/>
</dbReference>
<dbReference type="PANTHER" id="PTHR45737:SF6">
    <property type="entry name" value="VON WILLEBRAND FACTOR A DOMAIN-CONTAINING PROTEIN 5A"/>
    <property type="match status" value="1"/>
</dbReference>
<dbReference type="OrthoDB" id="288124at2"/>
<dbReference type="Gene3D" id="3.40.50.410">
    <property type="entry name" value="von Willebrand factor, type A domain"/>
    <property type="match status" value="1"/>
</dbReference>
<dbReference type="SUPFAM" id="SSF53300">
    <property type="entry name" value="vWA-like"/>
    <property type="match status" value="1"/>
</dbReference>
<organism evidence="3 4">
    <name type="scientific">Rohdeia mirabilis</name>
    <dbReference type="NCBI Taxonomy" id="2528008"/>
    <lineage>
        <taxon>Bacteria</taxon>
        <taxon>Pseudomonadati</taxon>
        <taxon>Planctomycetota</taxon>
        <taxon>Planctomycetia</taxon>
        <taxon>Planctomycetia incertae sedis</taxon>
        <taxon>Rohdeia</taxon>
    </lineage>
</organism>
<reference evidence="3 4" key="1">
    <citation type="submission" date="2019-02" db="EMBL/GenBank/DDBJ databases">
        <title>Deep-cultivation of Planctomycetes and their phenomic and genomic characterization uncovers novel biology.</title>
        <authorList>
            <person name="Wiegand S."/>
            <person name="Jogler M."/>
            <person name="Boedeker C."/>
            <person name="Pinto D."/>
            <person name="Vollmers J."/>
            <person name="Rivas-Marin E."/>
            <person name="Kohn T."/>
            <person name="Peeters S.H."/>
            <person name="Heuer A."/>
            <person name="Rast P."/>
            <person name="Oberbeckmann S."/>
            <person name="Bunk B."/>
            <person name="Jeske O."/>
            <person name="Meyerdierks A."/>
            <person name="Storesund J.E."/>
            <person name="Kallscheuer N."/>
            <person name="Luecker S."/>
            <person name="Lage O.M."/>
            <person name="Pohl T."/>
            <person name="Merkel B.J."/>
            <person name="Hornburger P."/>
            <person name="Mueller R.-W."/>
            <person name="Bruemmer F."/>
            <person name="Labrenz M."/>
            <person name="Spormann A.M."/>
            <person name="Op den Camp H."/>
            <person name="Overmann J."/>
            <person name="Amann R."/>
            <person name="Jetten M.S.M."/>
            <person name="Mascher T."/>
            <person name="Medema M.H."/>
            <person name="Devos D.P."/>
            <person name="Kaster A.-K."/>
            <person name="Ovreas L."/>
            <person name="Rohde M."/>
            <person name="Galperin M.Y."/>
            <person name="Jogler C."/>
        </authorList>
    </citation>
    <scope>NUCLEOTIDE SEQUENCE [LARGE SCALE GENOMIC DNA]</scope>
    <source>
        <strain evidence="3 4">Pla163</strain>
    </source>
</reference>
<protein>
    <submittedName>
        <fullName evidence="3">von Willebrand factor type A domain protein</fullName>
    </submittedName>
</protein>